<dbReference type="SUPFAM" id="SSF52833">
    <property type="entry name" value="Thioredoxin-like"/>
    <property type="match status" value="2"/>
</dbReference>
<comment type="caution">
    <text evidence="2">The sequence shown here is derived from an EMBL/GenBank/DDBJ whole genome shotgun (WGS) entry which is preliminary data.</text>
</comment>
<dbReference type="InterPro" id="IPR051924">
    <property type="entry name" value="GST_Kappa/NadH"/>
</dbReference>
<accession>A0A5C6Q5Z7</accession>
<dbReference type="PANTHER" id="PTHR42943">
    <property type="entry name" value="GLUTATHIONE S-TRANSFERASE KAPPA"/>
    <property type="match status" value="1"/>
</dbReference>
<sequence length="436" mass="50634">MINQIKPYLIQALLSEFIIDKKRKYADKKRIKNNLTHQVTVYLAIDDPYSYLLLQTLAELKDRYSLEYDFRTVLNKPTEMYPAPEMWTDNAFQDGVFLAELYQLAFPAQPPKISQQQKLIATAQLLHYELQPRYLAKALEIFSSYWQEDNDTLASLIDPVIQSHSECYQQHLLSNEAMLKQHGHYQSAMLHYGGEWYWGIDRLQYLEKRLNDLHPSADKKILFNQTHNILQSDNTLPVANDEKSPLVIYWSIRSPYSYLGLLRAKRLAAHFQVPLVIKPILPMVMRRMLVPKTKRMYILQDVNREAAALDIPFGKVADPLGKGVERCYALFEYANAKQLGVEFLLTYAQAVWSKGICSETDAGLKHIVEMSGLNWFEAKQYLDDNSWKTWAQNNLFALYQHNKWGVPSFSYENTTVFGQDRLLQIQHAIASSHQKS</sequence>
<dbReference type="OrthoDB" id="5244108at2"/>
<keyword evidence="3" id="KW-1185">Reference proteome</keyword>
<dbReference type="Gene3D" id="3.40.30.10">
    <property type="entry name" value="Glutaredoxin"/>
    <property type="match status" value="2"/>
</dbReference>
<dbReference type="PANTHER" id="PTHR42943:SF2">
    <property type="entry name" value="GLUTATHIONE S-TRANSFERASE KAPPA 1"/>
    <property type="match status" value="1"/>
</dbReference>
<dbReference type="Proteomes" id="UP000321822">
    <property type="component" value="Unassembled WGS sequence"/>
</dbReference>
<dbReference type="AlphaFoldDB" id="A0A5C6Q5Z7"/>
<dbReference type="Pfam" id="PF01323">
    <property type="entry name" value="DSBA"/>
    <property type="match status" value="1"/>
</dbReference>
<dbReference type="InterPro" id="IPR036249">
    <property type="entry name" value="Thioredoxin-like_sf"/>
</dbReference>
<dbReference type="RefSeq" id="WP_146791209.1">
    <property type="nucleotide sequence ID" value="NZ_VOLT01000014.1"/>
</dbReference>
<protein>
    <submittedName>
        <fullName evidence="2">Disulfide bond formation protein DsbA</fullName>
    </submittedName>
</protein>
<gene>
    <name evidence="2" type="ORF">ESZ36_20170</name>
</gene>
<reference evidence="2 3" key="1">
    <citation type="submission" date="2019-07" db="EMBL/GenBank/DDBJ databases">
        <title>Genomes of sea-ice associated Colwellia species.</title>
        <authorList>
            <person name="Bowman J.P."/>
        </authorList>
    </citation>
    <scope>NUCLEOTIDE SEQUENCE [LARGE SCALE GENOMIC DNA]</scope>
    <source>
        <strain evidence="2 3">ACAM 459</strain>
    </source>
</reference>
<dbReference type="EMBL" id="VOLT01000014">
    <property type="protein sequence ID" value="TWX64293.1"/>
    <property type="molecule type" value="Genomic_DNA"/>
</dbReference>
<feature type="domain" description="DSBA-like thioredoxin" evidence="1">
    <location>
        <begin position="247"/>
        <end position="430"/>
    </location>
</feature>
<organism evidence="2 3">
    <name type="scientific">Colwellia demingiae</name>
    <dbReference type="NCBI Taxonomy" id="89401"/>
    <lineage>
        <taxon>Bacteria</taxon>
        <taxon>Pseudomonadati</taxon>
        <taxon>Pseudomonadota</taxon>
        <taxon>Gammaproteobacteria</taxon>
        <taxon>Alteromonadales</taxon>
        <taxon>Colwelliaceae</taxon>
        <taxon>Colwellia</taxon>
    </lineage>
</organism>
<proteinExistence type="predicted"/>
<evidence type="ECO:0000313" key="2">
    <source>
        <dbReference type="EMBL" id="TWX64293.1"/>
    </source>
</evidence>
<evidence type="ECO:0000313" key="3">
    <source>
        <dbReference type="Proteomes" id="UP000321822"/>
    </source>
</evidence>
<name>A0A5C6Q5Z7_9GAMM</name>
<dbReference type="InterPro" id="IPR001853">
    <property type="entry name" value="DSBA-like_thioredoxin_dom"/>
</dbReference>
<dbReference type="GO" id="GO:0016491">
    <property type="term" value="F:oxidoreductase activity"/>
    <property type="evidence" value="ECO:0007669"/>
    <property type="project" value="InterPro"/>
</dbReference>
<evidence type="ECO:0000259" key="1">
    <source>
        <dbReference type="Pfam" id="PF01323"/>
    </source>
</evidence>